<gene>
    <name evidence="1" type="ORF">VP01_275g6</name>
</gene>
<comment type="caution">
    <text evidence="1">The sequence shown here is derived from an EMBL/GenBank/DDBJ whole genome shotgun (WGS) entry which is preliminary data.</text>
</comment>
<evidence type="ECO:0000313" key="1">
    <source>
        <dbReference type="EMBL" id="KNZ55123.1"/>
    </source>
</evidence>
<reference evidence="1 2" key="1">
    <citation type="submission" date="2015-08" db="EMBL/GenBank/DDBJ databases">
        <title>Next Generation Sequencing and Analysis of the Genome of Puccinia sorghi L Schw, the Causal Agent of Maize Common Rust.</title>
        <authorList>
            <person name="Rochi L."/>
            <person name="Burguener G."/>
            <person name="Darino M."/>
            <person name="Turjanski A."/>
            <person name="Kreff E."/>
            <person name="Dieguez M.J."/>
            <person name="Sacco F."/>
        </authorList>
    </citation>
    <scope>NUCLEOTIDE SEQUENCE [LARGE SCALE GENOMIC DNA]</scope>
    <source>
        <strain evidence="1 2">RO10H11247</strain>
    </source>
</reference>
<dbReference type="VEuPathDB" id="FungiDB:VP01_275g6"/>
<dbReference type="STRING" id="27349.A0A0L6V2Y6"/>
<accession>A0A0L6V2Y6</accession>
<keyword evidence="2" id="KW-1185">Reference proteome</keyword>
<dbReference type="PANTHER" id="PTHR46579">
    <property type="entry name" value="F5/8 TYPE C DOMAIN-CONTAINING PROTEIN-RELATED"/>
    <property type="match status" value="1"/>
</dbReference>
<proteinExistence type="predicted"/>
<dbReference type="AlphaFoldDB" id="A0A0L6V2Y6"/>
<name>A0A0L6V2Y6_9BASI</name>
<evidence type="ECO:0000313" key="2">
    <source>
        <dbReference type="Proteomes" id="UP000037035"/>
    </source>
</evidence>
<dbReference type="PANTHER" id="PTHR46579:SF1">
    <property type="entry name" value="F5_8 TYPE C DOMAIN-CONTAINING PROTEIN"/>
    <property type="match status" value="1"/>
</dbReference>
<protein>
    <submittedName>
        <fullName evidence="1">Uncharacterized protein</fullName>
    </submittedName>
</protein>
<dbReference type="EMBL" id="LAVV01007679">
    <property type="protein sequence ID" value="KNZ55123.1"/>
    <property type="molecule type" value="Genomic_DNA"/>
</dbReference>
<dbReference type="OrthoDB" id="3248986at2759"/>
<dbReference type="Proteomes" id="UP000037035">
    <property type="component" value="Unassembled WGS sequence"/>
</dbReference>
<sequence>MDGINPYGNKQAGKHSSITFMIMVCYSFPLELRYKPQNLCVVGIAPGPSHHSNKSTGSSARFHPPILRRFSSLAPWPWICKLLGHLNVLPDTWPPQTLEDHKARAIESRDARTSKIQDEILKDYGFRYSVMVELPYWDIINYHVVDSMHNLLLGLLKWHCQRFWTMTDVDQEPEPKGTAQQEIKDLKRDAKKAFRSTESSNNSFSPHLDAEGWDTGPWTPPPEDKIILDGVALDFVNKLLPRIRMLTLIKRAPPVLGKSSFGSLKADEWRNLFTIQLPLILPVYWAAGGPTARFLSSKYREHCLEYLNSCLVLFPDVTLAPNHHMSIHLADCLEKFGPSRAWWSFAMERLMGSILKASHNNRLGLSFPHFYLEETFLTNYSRLGNLDALLSTPERFPAQLRPFLNQLQGFHNPPVSAEPRTPATAWSLFCAPQYGIIKEIFTHQRTLGDGTSVADTWLLIQPLQPCQFSSPFAGLAKFNLQVELRTIHGEMLYVNHTKDVLAHCAWIKYKASKILPSINKECLAIVSLDH</sequence>
<organism evidence="1 2">
    <name type="scientific">Puccinia sorghi</name>
    <dbReference type="NCBI Taxonomy" id="27349"/>
    <lineage>
        <taxon>Eukaryota</taxon>
        <taxon>Fungi</taxon>
        <taxon>Dikarya</taxon>
        <taxon>Basidiomycota</taxon>
        <taxon>Pucciniomycotina</taxon>
        <taxon>Pucciniomycetes</taxon>
        <taxon>Pucciniales</taxon>
        <taxon>Pucciniaceae</taxon>
        <taxon>Puccinia</taxon>
    </lineage>
</organism>